<dbReference type="PANTHER" id="PTHR48225">
    <property type="entry name" value="HORMA DOMAIN-CONTAINING PROTEIN 1"/>
    <property type="match status" value="1"/>
</dbReference>
<evidence type="ECO:0000313" key="8">
    <source>
        <dbReference type="Proteomes" id="UP000472267"/>
    </source>
</evidence>
<dbReference type="FunCoup" id="A0A672HJF2">
    <property type="interactions" value="1"/>
</dbReference>
<dbReference type="InParanoid" id="A0A672HJF2"/>
<evidence type="ECO:0000259" key="6">
    <source>
        <dbReference type="PROSITE" id="PS50815"/>
    </source>
</evidence>
<accession>A0A672HJF2</accession>
<evidence type="ECO:0000313" key="7">
    <source>
        <dbReference type="Ensembl" id="ENSSFAP00005029069.1"/>
    </source>
</evidence>
<dbReference type="Ensembl" id="ENSSFAT00005030138.1">
    <property type="protein sequence ID" value="ENSSFAP00005029069.1"/>
    <property type="gene ID" value="ENSSFAG00005014793.1"/>
</dbReference>
<dbReference type="SUPFAM" id="SSF56019">
    <property type="entry name" value="The spindle assembly checkpoint protein mad2"/>
    <property type="match status" value="1"/>
</dbReference>
<keyword evidence="3" id="KW-0158">Chromosome</keyword>
<dbReference type="InterPro" id="IPR003511">
    <property type="entry name" value="HORMA_dom"/>
</dbReference>
<dbReference type="Gene3D" id="3.30.900.10">
    <property type="entry name" value="HORMA domain"/>
    <property type="match status" value="1"/>
</dbReference>
<evidence type="ECO:0000256" key="1">
    <source>
        <dbReference type="ARBA" id="ARBA00004123"/>
    </source>
</evidence>
<feature type="domain" description="HORMA" evidence="6">
    <location>
        <begin position="15"/>
        <end position="205"/>
    </location>
</feature>
<keyword evidence="4" id="KW-0539">Nucleus</keyword>
<protein>
    <submittedName>
        <fullName evidence="7">Zebrafish testis-expressed 38</fullName>
    </submittedName>
</protein>
<evidence type="ECO:0000256" key="3">
    <source>
        <dbReference type="ARBA" id="ARBA00022454"/>
    </source>
</evidence>
<dbReference type="GO" id="GO:0005694">
    <property type="term" value="C:chromosome"/>
    <property type="evidence" value="ECO:0007669"/>
    <property type="project" value="UniProtKB-SubCell"/>
</dbReference>
<evidence type="ECO:0000256" key="2">
    <source>
        <dbReference type="ARBA" id="ARBA00004286"/>
    </source>
</evidence>
<reference evidence="7" key="3">
    <citation type="submission" date="2025-09" db="UniProtKB">
        <authorList>
            <consortium name="Ensembl"/>
        </authorList>
    </citation>
    <scope>IDENTIFICATION</scope>
</reference>
<dbReference type="Pfam" id="PF02301">
    <property type="entry name" value="HORMA"/>
    <property type="match status" value="1"/>
</dbReference>
<dbReference type="PROSITE" id="PS50815">
    <property type="entry name" value="HORMA"/>
    <property type="match status" value="1"/>
</dbReference>
<proteinExistence type="predicted"/>
<dbReference type="Proteomes" id="UP000472267">
    <property type="component" value="Chromosome 18"/>
</dbReference>
<keyword evidence="8" id="KW-1185">Reference proteome</keyword>
<comment type="subcellular location">
    <subcellularLocation>
        <location evidence="2">Chromosome</location>
    </subcellularLocation>
    <subcellularLocation>
        <location evidence="1">Nucleus</location>
    </subcellularLocation>
</comment>
<name>A0A672HJF2_SALFA</name>
<dbReference type="GO" id="GO:0051321">
    <property type="term" value="P:meiotic cell cycle"/>
    <property type="evidence" value="ECO:0007669"/>
    <property type="project" value="UniProtKB-KW"/>
</dbReference>
<reference evidence="7" key="1">
    <citation type="submission" date="2019-06" db="EMBL/GenBank/DDBJ databases">
        <authorList>
            <consortium name="Wellcome Sanger Institute Data Sharing"/>
        </authorList>
    </citation>
    <scope>NUCLEOTIDE SEQUENCE [LARGE SCALE GENOMIC DNA]</scope>
</reference>
<dbReference type="PANTHER" id="PTHR48225:SF4">
    <property type="entry name" value="ZEBRAFISH TESTIS-EXPRESSED 38"/>
    <property type="match status" value="1"/>
</dbReference>
<organism evidence="7 8">
    <name type="scientific">Salarias fasciatus</name>
    <name type="common">Jewelled blenny</name>
    <name type="synonym">Blennius fasciatus</name>
    <dbReference type="NCBI Taxonomy" id="181472"/>
    <lineage>
        <taxon>Eukaryota</taxon>
        <taxon>Metazoa</taxon>
        <taxon>Chordata</taxon>
        <taxon>Craniata</taxon>
        <taxon>Vertebrata</taxon>
        <taxon>Euteleostomi</taxon>
        <taxon>Actinopterygii</taxon>
        <taxon>Neopterygii</taxon>
        <taxon>Teleostei</taxon>
        <taxon>Neoteleostei</taxon>
        <taxon>Acanthomorphata</taxon>
        <taxon>Ovalentaria</taxon>
        <taxon>Blenniimorphae</taxon>
        <taxon>Blenniiformes</taxon>
        <taxon>Blennioidei</taxon>
        <taxon>Blenniidae</taxon>
        <taxon>Salariinae</taxon>
        <taxon>Salarias</taxon>
    </lineage>
</organism>
<dbReference type="AlphaFoldDB" id="A0A672HJF2"/>
<reference evidence="7" key="2">
    <citation type="submission" date="2025-08" db="UniProtKB">
        <authorList>
            <consortium name="Ensembl"/>
        </authorList>
    </citation>
    <scope>IDENTIFICATION</scope>
</reference>
<gene>
    <name evidence="7" type="primary">zte38</name>
</gene>
<dbReference type="InterPro" id="IPR051294">
    <property type="entry name" value="HORMA_MeioticProgression"/>
</dbReference>
<evidence type="ECO:0000256" key="4">
    <source>
        <dbReference type="ARBA" id="ARBA00023242"/>
    </source>
</evidence>
<keyword evidence="5" id="KW-0469">Meiosis</keyword>
<evidence type="ECO:0000256" key="5">
    <source>
        <dbReference type="ARBA" id="ARBA00023254"/>
    </source>
</evidence>
<dbReference type="GO" id="GO:0005634">
    <property type="term" value="C:nucleus"/>
    <property type="evidence" value="ECO:0007669"/>
    <property type="project" value="UniProtKB-SubCell"/>
</dbReference>
<sequence>MSSMEMMVKQQEATAESLLFVKRMMAVTVSYITYLRGIFPEEAYRSKYLEDICLKILRENCKTMAANKMVKWMMGCFDALEKQYVTSVVTFQCIIESYLLKIRYSAQGPELNVDGAEMQVTMGETKKASVVLIRKLLLLMQNLNPLPDNVYLNMKLYYYDDITPVDYQPPGFQEAQCDSLWFEGHAVHFKVGKVQTAFHCFSVDVLAEQGRVEKLQTGTQKRDGGGISPNGDTMKARVSVCSFSLSSTEVSTLALLWRFANICEFFTMFLNACLQDPSGKIPDDKDLPSEDGEAVCYDCSNRQRASFYSALFPFHRIGTVQETKDLCGKGAFMVVTKKTKKK</sequence>
<dbReference type="InterPro" id="IPR036570">
    <property type="entry name" value="HORMA_dom_sf"/>
</dbReference>